<dbReference type="EMBL" id="QGMZ01000039">
    <property type="protein sequence ID" value="PWR70861.1"/>
    <property type="molecule type" value="Genomic_DNA"/>
</dbReference>
<dbReference type="PROSITE" id="PS51918">
    <property type="entry name" value="RADICAL_SAM"/>
    <property type="match status" value="1"/>
</dbReference>
<dbReference type="PANTHER" id="PTHR30538:SF0">
    <property type="entry name" value="L-LYSINE 2,3-AMINOMUTASE AQ_1632-RELATED"/>
    <property type="match status" value="1"/>
</dbReference>
<dbReference type="Pfam" id="PF04055">
    <property type="entry name" value="Radical_SAM"/>
    <property type="match status" value="1"/>
</dbReference>
<dbReference type="SFLD" id="SFLDG01070">
    <property type="entry name" value="PLP-dependent"/>
    <property type="match status" value="1"/>
</dbReference>
<keyword evidence="5" id="KW-0663">Pyridoxal phosphate</keyword>
<feature type="domain" description="Radical SAM core" evidence="8">
    <location>
        <begin position="87"/>
        <end position="303"/>
    </location>
</feature>
<name>A0A2V2N5S2_9EURY</name>
<keyword evidence="3" id="KW-0949">S-adenosyl-L-methionine</keyword>
<reference evidence="9 10" key="1">
    <citation type="submission" date="2018-05" db="EMBL/GenBank/DDBJ databases">
        <title>Draft genome of Methanospirillum stamsii Pt1.</title>
        <authorList>
            <person name="Dueholm M.S."/>
            <person name="Nielsen P.H."/>
            <person name="Bakmann L.F."/>
            <person name="Otzen D.E."/>
        </authorList>
    </citation>
    <scope>NUCLEOTIDE SEQUENCE [LARGE SCALE GENOMIC DNA]</scope>
    <source>
        <strain evidence="9 10">Pt1</strain>
    </source>
</reference>
<protein>
    <submittedName>
        <fullName evidence="9">KamA family radical SAM protein</fullName>
    </submittedName>
</protein>
<keyword evidence="10" id="KW-1185">Reference proteome</keyword>
<dbReference type="AlphaFoldDB" id="A0A2V2N5S2"/>
<comment type="caution">
    <text evidence="9">The sequence shown here is derived from an EMBL/GenBank/DDBJ whole genome shotgun (WGS) entry which is preliminary data.</text>
</comment>
<evidence type="ECO:0000313" key="9">
    <source>
        <dbReference type="EMBL" id="PWR70861.1"/>
    </source>
</evidence>
<dbReference type="SFLD" id="SFLDS00029">
    <property type="entry name" value="Radical_SAM"/>
    <property type="match status" value="1"/>
</dbReference>
<evidence type="ECO:0000256" key="7">
    <source>
        <dbReference type="ARBA" id="ARBA00023014"/>
    </source>
</evidence>
<dbReference type="CDD" id="cd01335">
    <property type="entry name" value="Radical_SAM"/>
    <property type="match status" value="1"/>
</dbReference>
<evidence type="ECO:0000256" key="2">
    <source>
        <dbReference type="ARBA" id="ARBA00022485"/>
    </source>
</evidence>
<comment type="cofactor">
    <cofactor evidence="1">
        <name>pyridoxal 5'-phosphate</name>
        <dbReference type="ChEBI" id="CHEBI:597326"/>
    </cofactor>
</comment>
<keyword evidence="7" id="KW-0411">Iron-sulfur</keyword>
<dbReference type="NCBIfam" id="TIGR00238">
    <property type="entry name" value="KamA family radical SAM protein"/>
    <property type="match status" value="1"/>
</dbReference>
<dbReference type="GO" id="GO:0003824">
    <property type="term" value="F:catalytic activity"/>
    <property type="evidence" value="ECO:0007669"/>
    <property type="project" value="InterPro"/>
</dbReference>
<sequence length="387" mass="44113">MKGTYITDITQIPYFQTLDKTEQERLLQVTSTFPFRASKHYLSLIDWNNPDDPIKRIIFPNPGELSMTGSQDPSNEKNYTVQHGLQHKYAQTSLLLLSDVCGGICRFCFRKRLFMDSPRQTVRDYGPALSYIRDHPEITNVLLSGGDPLILPTKHLTKVIRELREIEHVGIIRIGSKMLAYNPARITEDPDLISLIQEASGDEKKIYIMAHFNHPAEISPLSIQAISMLQKAGAIVVNQTPVIKGVNDSPEVMIELFRKLSFLGVSPYYVFQCRPTVGNQVFSVPVEQSYKTMHEAFKQCSGLAKRARFIMSHCTGKIEVVGMNDHNVFMRYHQAANPENYDKFMVAYSNPEALWFDDYEMLSPGYVPGREWLFEHDPRSYGGTASY</sequence>
<dbReference type="OrthoDB" id="21308at2157"/>
<dbReference type="InterPro" id="IPR013785">
    <property type="entry name" value="Aldolase_TIM"/>
</dbReference>
<evidence type="ECO:0000256" key="1">
    <source>
        <dbReference type="ARBA" id="ARBA00001933"/>
    </source>
</evidence>
<keyword evidence="2" id="KW-0004">4Fe-4S</keyword>
<dbReference type="GO" id="GO:0051539">
    <property type="term" value="F:4 iron, 4 sulfur cluster binding"/>
    <property type="evidence" value="ECO:0007669"/>
    <property type="project" value="UniProtKB-KW"/>
</dbReference>
<evidence type="ECO:0000256" key="5">
    <source>
        <dbReference type="ARBA" id="ARBA00022898"/>
    </source>
</evidence>
<dbReference type="InterPro" id="IPR058240">
    <property type="entry name" value="rSAM_sf"/>
</dbReference>
<dbReference type="InterPro" id="IPR003739">
    <property type="entry name" value="Lys_aminomutase/Glu_NH3_mut"/>
</dbReference>
<dbReference type="Gene3D" id="3.20.20.70">
    <property type="entry name" value="Aldolase class I"/>
    <property type="match status" value="1"/>
</dbReference>
<keyword evidence="4" id="KW-0479">Metal-binding</keyword>
<keyword evidence="6" id="KW-0408">Iron</keyword>
<evidence type="ECO:0000313" key="10">
    <source>
        <dbReference type="Proteomes" id="UP000245934"/>
    </source>
</evidence>
<dbReference type="SUPFAM" id="SSF102114">
    <property type="entry name" value="Radical SAM enzymes"/>
    <property type="match status" value="1"/>
</dbReference>
<evidence type="ECO:0000256" key="3">
    <source>
        <dbReference type="ARBA" id="ARBA00022691"/>
    </source>
</evidence>
<gene>
    <name evidence="9" type="ORF">DLD82_15260</name>
</gene>
<dbReference type="GO" id="GO:0046872">
    <property type="term" value="F:metal ion binding"/>
    <property type="evidence" value="ECO:0007669"/>
    <property type="project" value="UniProtKB-KW"/>
</dbReference>
<organism evidence="9 10">
    <name type="scientific">Methanospirillum stamsii</name>
    <dbReference type="NCBI Taxonomy" id="1277351"/>
    <lineage>
        <taxon>Archaea</taxon>
        <taxon>Methanobacteriati</taxon>
        <taxon>Methanobacteriota</taxon>
        <taxon>Stenosarchaea group</taxon>
        <taxon>Methanomicrobia</taxon>
        <taxon>Methanomicrobiales</taxon>
        <taxon>Methanospirillaceae</taxon>
        <taxon>Methanospirillum</taxon>
    </lineage>
</organism>
<evidence type="ECO:0000256" key="6">
    <source>
        <dbReference type="ARBA" id="ARBA00023004"/>
    </source>
</evidence>
<evidence type="ECO:0000256" key="4">
    <source>
        <dbReference type="ARBA" id="ARBA00022723"/>
    </source>
</evidence>
<proteinExistence type="predicted"/>
<accession>A0A2V2N5S2</accession>
<evidence type="ECO:0000259" key="8">
    <source>
        <dbReference type="PROSITE" id="PS51918"/>
    </source>
</evidence>
<dbReference type="Proteomes" id="UP000245934">
    <property type="component" value="Unassembled WGS sequence"/>
</dbReference>
<dbReference type="InterPro" id="IPR007197">
    <property type="entry name" value="rSAM"/>
</dbReference>
<dbReference type="PANTHER" id="PTHR30538">
    <property type="entry name" value="LYSINE 2,3-AMINOMUTASE-RELATED"/>
    <property type="match status" value="1"/>
</dbReference>